<gene>
    <name evidence="1" type="ORF">QCQ61_07510</name>
</gene>
<protein>
    <recommendedName>
        <fullName evidence="3">Lipoprotein</fullName>
    </recommendedName>
</protein>
<evidence type="ECO:0000313" key="1">
    <source>
        <dbReference type="EMBL" id="WGF94030.1"/>
    </source>
</evidence>
<accession>A0ABY8L0Q1</accession>
<organism evidence="1 2">
    <name type="scientific">Aequorivita marisscotiae</name>
    <dbReference type="NCBI Taxonomy" id="3040348"/>
    <lineage>
        <taxon>Bacteria</taxon>
        <taxon>Pseudomonadati</taxon>
        <taxon>Bacteroidota</taxon>
        <taxon>Flavobacteriia</taxon>
        <taxon>Flavobacteriales</taxon>
        <taxon>Flavobacteriaceae</taxon>
        <taxon>Aequorivita</taxon>
    </lineage>
</organism>
<sequence length="257" mass="29022">MAGKMVNQSFGLLSKFFANRQESASKTATKPYAKRCATLEKTLRKTSKFTGIIILILVSIGCKSKPEFKKIDFDWKIDVIENIGRNLNPNQKYEYWALLRSSNGGHEHVDILHEEGMTDNRSLIDLSYNQEGFIVRGHHATYAYYIIAVEKGQVSKIKNTADLKLFLGKIDTMEEALLLTQIKEFGIDNCDERGGSYRKTKSGYEFYLMKSNTIGSLIILEDFKNTQYLVSVDNSGNLNSKSCGVYCQGKKECIDCG</sequence>
<evidence type="ECO:0000313" key="2">
    <source>
        <dbReference type="Proteomes" id="UP001238523"/>
    </source>
</evidence>
<dbReference type="Proteomes" id="UP001238523">
    <property type="component" value="Chromosome"/>
</dbReference>
<evidence type="ECO:0008006" key="3">
    <source>
        <dbReference type="Google" id="ProtNLM"/>
    </source>
</evidence>
<keyword evidence="2" id="KW-1185">Reference proteome</keyword>
<reference evidence="1 2" key="1">
    <citation type="submission" date="2023-04" db="EMBL/GenBank/DDBJ databases">
        <title>Taxonomic identification of the Arctic strain Aequorivita sp. nov. and transcriptomic analysis in response to temperature stress.</title>
        <authorList>
            <person name="Liu W."/>
            <person name="Cong B."/>
            <person name="Lin J."/>
        </authorList>
    </citation>
    <scope>NUCLEOTIDE SEQUENCE [LARGE SCALE GENOMIC DNA]</scope>
    <source>
        <strain evidence="1 2">Ant34-E75</strain>
    </source>
</reference>
<dbReference type="RefSeq" id="WP_279450145.1">
    <property type="nucleotide sequence ID" value="NZ_CP122379.1"/>
</dbReference>
<name>A0ABY8L0Q1_9FLAO</name>
<proteinExistence type="predicted"/>
<dbReference type="EMBL" id="CP122379">
    <property type="protein sequence ID" value="WGF94030.1"/>
    <property type="molecule type" value="Genomic_DNA"/>
</dbReference>